<evidence type="ECO:0000256" key="6">
    <source>
        <dbReference type="PROSITE-ProRule" id="PRU00723"/>
    </source>
</evidence>
<feature type="compositionally biased region" description="Gly residues" evidence="7">
    <location>
        <begin position="235"/>
        <end position="248"/>
    </location>
</feature>
<evidence type="ECO:0000256" key="7">
    <source>
        <dbReference type="SAM" id="MobiDB-lite"/>
    </source>
</evidence>
<protein>
    <recommendedName>
        <fullName evidence="12">Splicing factor U2AF 23 kDa subunit</fullName>
    </recommendedName>
</protein>
<dbReference type="InterPro" id="IPR000504">
    <property type="entry name" value="RRM_dom"/>
</dbReference>
<dbReference type="SMART" id="SM00356">
    <property type="entry name" value="ZnF_C3H1"/>
    <property type="match status" value="2"/>
</dbReference>
<keyword evidence="2" id="KW-0677">Repeat</keyword>
<keyword evidence="11" id="KW-1185">Reference proteome</keyword>
<keyword evidence="4 6" id="KW-0862">Zinc</keyword>
<dbReference type="PROSITE" id="PS50102">
    <property type="entry name" value="RRM"/>
    <property type="match status" value="1"/>
</dbReference>
<dbReference type="PANTHER" id="PTHR12620">
    <property type="entry name" value="U2 SNRNP AUXILIARY FACTOR, SMALL SUBUNIT"/>
    <property type="match status" value="1"/>
</dbReference>
<reference evidence="10 11" key="1">
    <citation type="submission" date="2016-07" db="EMBL/GenBank/DDBJ databases">
        <title>Pervasive Adenine N6-methylation of Active Genes in Fungi.</title>
        <authorList>
            <consortium name="DOE Joint Genome Institute"/>
            <person name="Mondo S.J."/>
            <person name="Dannebaum R.O."/>
            <person name="Kuo R.C."/>
            <person name="Labutti K."/>
            <person name="Haridas S."/>
            <person name="Kuo A."/>
            <person name="Salamov A."/>
            <person name="Ahrendt S.R."/>
            <person name="Lipzen A."/>
            <person name="Sullivan W."/>
            <person name="Andreopoulos W.B."/>
            <person name="Clum A."/>
            <person name="Lindquist E."/>
            <person name="Daum C."/>
            <person name="Ramamoorthy G.K."/>
            <person name="Gryganskyi A."/>
            <person name="Culley D."/>
            <person name="Magnuson J.K."/>
            <person name="James T.Y."/>
            <person name="O'Malley M.A."/>
            <person name="Stajich J.E."/>
            <person name="Spatafora J.W."/>
            <person name="Visel A."/>
            <person name="Grigoriev I.V."/>
        </authorList>
    </citation>
    <scope>NUCLEOTIDE SEQUENCE [LARGE SCALE GENOMIC DNA]</scope>
    <source>
        <strain evidence="10 11">NRRL 1336</strain>
    </source>
</reference>
<evidence type="ECO:0000313" key="10">
    <source>
        <dbReference type="EMBL" id="ORZ17703.1"/>
    </source>
</evidence>
<comment type="caution">
    <text evidence="10">The sequence shown here is derived from an EMBL/GenBank/DDBJ whole genome shotgun (WGS) entry which is preliminary data.</text>
</comment>
<dbReference type="GO" id="GO:0000243">
    <property type="term" value="C:commitment complex"/>
    <property type="evidence" value="ECO:0007669"/>
    <property type="project" value="EnsemblFungi"/>
</dbReference>
<evidence type="ECO:0000313" key="11">
    <source>
        <dbReference type="Proteomes" id="UP000193560"/>
    </source>
</evidence>
<feature type="compositionally biased region" description="Basic and acidic residues" evidence="7">
    <location>
        <begin position="174"/>
        <end position="218"/>
    </location>
</feature>
<evidence type="ECO:0008006" key="12">
    <source>
        <dbReference type="Google" id="ProtNLM"/>
    </source>
</evidence>
<dbReference type="GO" id="GO:0089701">
    <property type="term" value="C:U2AF complex"/>
    <property type="evidence" value="ECO:0007669"/>
    <property type="project" value="EnsemblFungi"/>
</dbReference>
<organism evidence="10 11">
    <name type="scientific">Absidia repens</name>
    <dbReference type="NCBI Taxonomy" id="90262"/>
    <lineage>
        <taxon>Eukaryota</taxon>
        <taxon>Fungi</taxon>
        <taxon>Fungi incertae sedis</taxon>
        <taxon>Mucoromycota</taxon>
        <taxon>Mucoromycotina</taxon>
        <taxon>Mucoromycetes</taxon>
        <taxon>Mucorales</taxon>
        <taxon>Cunninghamellaceae</taxon>
        <taxon>Absidia</taxon>
    </lineage>
</organism>
<evidence type="ECO:0000256" key="5">
    <source>
        <dbReference type="PROSITE-ProRule" id="PRU00176"/>
    </source>
</evidence>
<name>A0A1X2IL21_9FUNG</name>
<dbReference type="InterPro" id="IPR035979">
    <property type="entry name" value="RBD_domain_sf"/>
</dbReference>
<feature type="domain" description="RRM" evidence="8">
    <location>
        <begin position="44"/>
        <end position="140"/>
    </location>
</feature>
<evidence type="ECO:0000259" key="8">
    <source>
        <dbReference type="PROSITE" id="PS50102"/>
    </source>
</evidence>
<proteinExistence type="predicted"/>
<dbReference type="SMART" id="SM00361">
    <property type="entry name" value="RRM_1"/>
    <property type="match status" value="1"/>
</dbReference>
<dbReference type="InterPro" id="IPR003954">
    <property type="entry name" value="RRM_euk-type"/>
</dbReference>
<sequence>MAEYLASIYGTEKDKVNCSFYFKIGACRHGERCSRKHVKPTFSQTMLIANMYRTPSHDQPPRLSSDEDQEEFDMFYEDVFTELASFGEVEEMIVCDNVGDHLVGNVYCQFRYEEDAGKAVENLNDRFYAGRPLYAELSPVTDFREACCRQNEIAECNRGGFCNFMHLKHPSRSLGRDLKEAQRLTVKEKRREARQKEEEERRRRDDDRRRQHYDENRQSTDNPPLSRSEDLSEYHGGGGATGSATGGGEGDDGAVPEPMAM</sequence>
<feature type="region of interest" description="Disordered" evidence="7">
    <location>
        <begin position="173"/>
        <end position="261"/>
    </location>
</feature>
<dbReference type="GO" id="GO:0071004">
    <property type="term" value="C:U2-type prespliceosome"/>
    <property type="evidence" value="ECO:0007669"/>
    <property type="project" value="EnsemblFungi"/>
</dbReference>
<dbReference type="GO" id="GO:0003723">
    <property type="term" value="F:RNA binding"/>
    <property type="evidence" value="ECO:0007669"/>
    <property type="project" value="UniProtKB-UniRule"/>
</dbReference>
<dbReference type="InterPro" id="IPR009145">
    <property type="entry name" value="U2AF_small"/>
</dbReference>
<keyword evidence="3 6" id="KW-0863">Zinc-finger</keyword>
<dbReference type="OrthoDB" id="423462at2759"/>
<evidence type="ECO:0000256" key="3">
    <source>
        <dbReference type="ARBA" id="ARBA00022771"/>
    </source>
</evidence>
<evidence type="ECO:0000259" key="9">
    <source>
        <dbReference type="PROSITE" id="PS50103"/>
    </source>
</evidence>
<dbReference type="Gene3D" id="3.30.70.330">
    <property type="match status" value="1"/>
</dbReference>
<evidence type="ECO:0000256" key="1">
    <source>
        <dbReference type="ARBA" id="ARBA00022723"/>
    </source>
</evidence>
<dbReference type="InterPro" id="IPR012677">
    <property type="entry name" value="Nucleotide-bd_a/b_plait_sf"/>
</dbReference>
<dbReference type="STRING" id="90262.A0A1X2IL21"/>
<dbReference type="Pfam" id="PF00076">
    <property type="entry name" value="RRM_1"/>
    <property type="match status" value="1"/>
</dbReference>
<gene>
    <name evidence="10" type="ORF">BCR42DRAFT_412338</name>
</gene>
<keyword evidence="1 6" id="KW-0479">Metal-binding</keyword>
<dbReference type="GO" id="GO:0045292">
    <property type="term" value="P:mRNA cis splicing, via spliceosome"/>
    <property type="evidence" value="ECO:0007669"/>
    <property type="project" value="EnsemblFungi"/>
</dbReference>
<dbReference type="FunFam" id="3.30.70.330:FF:000066">
    <property type="entry name" value="Splicing factor u2af 23 kDa subunit"/>
    <property type="match status" value="1"/>
</dbReference>
<dbReference type="GO" id="GO:0008270">
    <property type="term" value="F:zinc ion binding"/>
    <property type="evidence" value="ECO:0007669"/>
    <property type="project" value="UniProtKB-KW"/>
</dbReference>
<dbReference type="AlphaFoldDB" id="A0A1X2IL21"/>
<feature type="zinc finger region" description="C3H1-type" evidence="6">
    <location>
        <begin position="12"/>
        <end position="40"/>
    </location>
</feature>
<dbReference type="EMBL" id="MCGE01000009">
    <property type="protein sequence ID" value="ORZ17703.1"/>
    <property type="molecule type" value="Genomic_DNA"/>
</dbReference>
<dbReference type="PROSITE" id="PS50103">
    <property type="entry name" value="ZF_C3H1"/>
    <property type="match status" value="1"/>
</dbReference>
<accession>A0A1X2IL21</accession>
<dbReference type="InterPro" id="IPR000571">
    <property type="entry name" value="Znf_CCCH"/>
</dbReference>
<keyword evidence="5" id="KW-0694">RNA-binding</keyword>
<feature type="domain" description="C3H1-type" evidence="9">
    <location>
        <begin position="12"/>
        <end position="40"/>
    </location>
</feature>
<dbReference type="Proteomes" id="UP000193560">
    <property type="component" value="Unassembled WGS sequence"/>
</dbReference>
<dbReference type="SUPFAM" id="SSF54928">
    <property type="entry name" value="RNA-binding domain, RBD"/>
    <property type="match status" value="1"/>
</dbReference>
<dbReference type="Pfam" id="PF00642">
    <property type="entry name" value="zf-CCCH"/>
    <property type="match status" value="2"/>
</dbReference>
<dbReference type="PRINTS" id="PR01848">
    <property type="entry name" value="U2AUXFACTOR"/>
</dbReference>
<evidence type="ECO:0000256" key="4">
    <source>
        <dbReference type="ARBA" id="ARBA00022833"/>
    </source>
</evidence>
<evidence type="ECO:0000256" key="2">
    <source>
        <dbReference type="ARBA" id="ARBA00022737"/>
    </source>
</evidence>